<dbReference type="Proteomes" id="UP000216867">
    <property type="component" value="Unassembled WGS sequence"/>
</dbReference>
<protein>
    <submittedName>
        <fullName evidence="1">Uncharacterized protein</fullName>
    </submittedName>
</protein>
<accession>A0A269ZGW9</accession>
<comment type="caution">
    <text evidence="1">The sequence shown here is derived from an EMBL/GenBank/DDBJ whole genome shotgun (WGS) entry which is preliminary data.</text>
</comment>
<name>A0A269ZGW9_9MICO</name>
<gene>
    <name evidence="1" type="ORF">B8X04_00290</name>
</gene>
<evidence type="ECO:0000313" key="1">
    <source>
        <dbReference type="EMBL" id="PAK97057.1"/>
    </source>
</evidence>
<evidence type="ECO:0000313" key="2">
    <source>
        <dbReference type="Proteomes" id="UP000216867"/>
    </source>
</evidence>
<dbReference type="EMBL" id="NCWY01000001">
    <property type="protein sequence ID" value="PAK97057.1"/>
    <property type="molecule type" value="Genomic_DNA"/>
</dbReference>
<proteinExistence type="predicted"/>
<reference evidence="1 2" key="1">
    <citation type="submission" date="2017-04" db="EMBL/GenBank/DDBJ databases">
        <title>Kefir bacterial isolates.</title>
        <authorList>
            <person name="Kim Y."/>
            <person name="Blasche S."/>
            <person name="Patil K.R."/>
        </authorList>
    </citation>
    <scope>NUCLEOTIDE SEQUENCE [LARGE SCALE GENOMIC DNA]</scope>
    <source>
        <strain evidence="1 2">OG2</strain>
    </source>
</reference>
<sequence length="200" mass="21264">MGAVFGSWADAEGGQPVHDTVESLRASLRGLSPHAAITRLDELEDDLRLLRFEVLEGELQSSIADAQPSPAIAAGLAASQRRLAALEGSDETRLLSAGEMAEYVGRGRNWAAQRAKSGNLIRVEHAGRTLYPAFQIDPETRAVRDWVAPMAAVLDELGLMGRDFAIWAAAPSPRFSGDLPARRAGDSDFLSTAAAALADA</sequence>
<dbReference type="RefSeq" id="WP_095375059.1">
    <property type="nucleotide sequence ID" value="NZ_CBDRLP010000010.1"/>
</dbReference>
<dbReference type="AlphaFoldDB" id="A0A269ZGW9"/>
<organism evidence="1 2">
    <name type="scientific">Brevibacterium casei</name>
    <dbReference type="NCBI Taxonomy" id="33889"/>
    <lineage>
        <taxon>Bacteria</taxon>
        <taxon>Bacillati</taxon>
        <taxon>Actinomycetota</taxon>
        <taxon>Actinomycetes</taxon>
        <taxon>Micrococcales</taxon>
        <taxon>Brevibacteriaceae</taxon>
        <taxon>Brevibacterium</taxon>
    </lineage>
</organism>